<evidence type="ECO:0000313" key="2">
    <source>
        <dbReference type="Proteomes" id="UP001153334"/>
    </source>
</evidence>
<comment type="caution">
    <text evidence="1">The sequence shown here is derived from an EMBL/GenBank/DDBJ whole genome shotgun (WGS) entry which is preliminary data.</text>
</comment>
<sequence>MLKHTKRFFSKVKRKLKRQAEDGFPQASEATSPRGSSDSAGGPQSLGIGIHPQSSAIHIVPSVTTVLHAVETGTSSTATGGTSRPTPISQHDPTTTEAASSDIWADAYDKFTSREPELAKDYNMHLATVHSRDTILQTDSLNPSRAKSIVEQLQKNRDDKQWHITFHGKDIKFRAQAEKLAKVLVWCNGIVKDALSTQPYAALAWSGVSILLPLLTSATAQHEAMLSHFDAIHHVQIYWKAYQDTFPGEFCSNDNGIVTDLVELYSHILEYQARTICHLSSAQLSRGWQKVAGWNDWEKKAAEVNRLSEHCKSRMDIAQAKDTQIKCDQELEQMYKSREALQQIYEILEDERKQQQKDHEDQRERELLANLAADHEGYKNLNPKKVENTCGWFLEDSNFRSWRDSEESGLLWISAGPGRGKSVLSRSLIDEWQLSTSAATSTVCYFFFKDGDDRRERSANALSAILHQLFIQDLTGKFMSHALNKHKNYGNALATNFSVLWDTLLDCAATPNAGEIVCVIDALDECKEEERNTLIGKLKDFFSSTGQASHRTCRLKFLITSRPYDTIERSIGRLLNSSCLRIDGDDHSEAINKDIDRVIDAKIPGLIPDLSEDNCHRISKRLKGMKNRTYLWLRLTFYIIEQSPSDYSRTSDVESLLESLPDEHSHAYEKILDRKKSKHTRILFQLMLAASQPLSVDEANYALTLATAAAPFMSHSEVEEGLWDINSFKSTAKNFSHKTAACGTGEDALNCLSVTM</sequence>
<dbReference type="Proteomes" id="UP001153334">
    <property type="component" value="Unassembled WGS sequence"/>
</dbReference>
<proteinExistence type="predicted"/>
<protein>
    <submittedName>
        <fullName evidence="1">Uncharacterized protein</fullName>
    </submittedName>
</protein>
<reference evidence="1" key="1">
    <citation type="submission" date="2022-11" db="EMBL/GenBank/DDBJ databases">
        <title>Genome Sequence of Nemania bipapillata.</title>
        <authorList>
            <person name="Buettner E."/>
        </authorList>
    </citation>
    <scope>NUCLEOTIDE SEQUENCE</scope>
    <source>
        <strain evidence="1">CP14</strain>
    </source>
</reference>
<dbReference type="EMBL" id="JAPESX010000919">
    <property type="protein sequence ID" value="KAJ8119253.1"/>
    <property type="molecule type" value="Genomic_DNA"/>
</dbReference>
<evidence type="ECO:0000313" key="1">
    <source>
        <dbReference type="EMBL" id="KAJ8119253.1"/>
    </source>
</evidence>
<accession>A0ACC2IVQ0</accession>
<organism evidence="1 2">
    <name type="scientific">Nemania bipapillata</name>
    <dbReference type="NCBI Taxonomy" id="110536"/>
    <lineage>
        <taxon>Eukaryota</taxon>
        <taxon>Fungi</taxon>
        <taxon>Dikarya</taxon>
        <taxon>Ascomycota</taxon>
        <taxon>Pezizomycotina</taxon>
        <taxon>Sordariomycetes</taxon>
        <taxon>Xylariomycetidae</taxon>
        <taxon>Xylariales</taxon>
        <taxon>Xylariaceae</taxon>
        <taxon>Nemania</taxon>
    </lineage>
</organism>
<name>A0ACC2IVQ0_9PEZI</name>
<gene>
    <name evidence="1" type="ORF">ONZ43_g3761</name>
</gene>
<keyword evidence="2" id="KW-1185">Reference proteome</keyword>